<dbReference type="PANTHER" id="PTHR30055">
    <property type="entry name" value="HTH-TYPE TRANSCRIPTIONAL REGULATOR RUTR"/>
    <property type="match status" value="1"/>
</dbReference>
<keyword evidence="7" id="KW-1185">Reference proteome</keyword>
<dbReference type="Gene3D" id="1.10.357.10">
    <property type="entry name" value="Tetracycline Repressor, domain 2"/>
    <property type="match status" value="1"/>
</dbReference>
<dbReference type="PRINTS" id="PR00455">
    <property type="entry name" value="HTHTETR"/>
</dbReference>
<dbReference type="Pfam" id="PF00440">
    <property type="entry name" value="TetR_N"/>
    <property type="match status" value="1"/>
</dbReference>
<dbReference type="FunFam" id="1.10.10.60:FF:000141">
    <property type="entry name" value="TetR family transcriptional regulator"/>
    <property type="match status" value="1"/>
</dbReference>
<keyword evidence="3" id="KW-0804">Transcription</keyword>
<dbReference type="PANTHER" id="PTHR30055:SF234">
    <property type="entry name" value="HTH-TYPE TRANSCRIPTIONAL REGULATOR BETI"/>
    <property type="match status" value="1"/>
</dbReference>
<evidence type="ECO:0000256" key="1">
    <source>
        <dbReference type="ARBA" id="ARBA00023015"/>
    </source>
</evidence>
<dbReference type="KEGG" id="vpy:HZI73_03475"/>
<dbReference type="GO" id="GO:0000976">
    <property type="term" value="F:transcription cis-regulatory region binding"/>
    <property type="evidence" value="ECO:0007669"/>
    <property type="project" value="TreeGrafter"/>
</dbReference>
<proteinExistence type="predicted"/>
<evidence type="ECO:0000256" key="3">
    <source>
        <dbReference type="ARBA" id="ARBA00023163"/>
    </source>
</evidence>
<evidence type="ECO:0000313" key="7">
    <source>
        <dbReference type="Proteomes" id="UP000683246"/>
    </source>
</evidence>
<organism evidence="6 7">
    <name type="scientific">Vallitalea pronyensis</name>
    <dbReference type="NCBI Taxonomy" id="1348613"/>
    <lineage>
        <taxon>Bacteria</taxon>
        <taxon>Bacillati</taxon>
        <taxon>Bacillota</taxon>
        <taxon>Clostridia</taxon>
        <taxon>Lachnospirales</taxon>
        <taxon>Vallitaleaceae</taxon>
        <taxon>Vallitalea</taxon>
    </lineage>
</organism>
<dbReference type="InterPro" id="IPR009057">
    <property type="entry name" value="Homeodomain-like_sf"/>
</dbReference>
<gene>
    <name evidence="6" type="ORF">HZI73_03475</name>
</gene>
<reference evidence="6" key="1">
    <citation type="submission" date="2020-07" db="EMBL/GenBank/DDBJ databases">
        <title>Vallitalea pronyensis genome.</title>
        <authorList>
            <person name="Postec A."/>
        </authorList>
    </citation>
    <scope>NUCLEOTIDE SEQUENCE</scope>
    <source>
        <strain evidence="6">FatNI3</strain>
    </source>
</reference>
<dbReference type="RefSeq" id="WP_212696870.1">
    <property type="nucleotide sequence ID" value="NZ_CP058649.1"/>
</dbReference>
<evidence type="ECO:0000256" key="4">
    <source>
        <dbReference type="PROSITE-ProRule" id="PRU00335"/>
    </source>
</evidence>
<feature type="DNA-binding region" description="H-T-H motif" evidence="4">
    <location>
        <begin position="33"/>
        <end position="52"/>
    </location>
</feature>
<dbReference type="Proteomes" id="UP000683246">
    <property type="component" value="Chromosome"/>
</dbReference>
<dbReference type="Gene3D" id="1.10.10.60">
    <property type="entry name" value="Homeodomain-like"/>
    <property type="match status" value="1"/>
</dbReference>
<dbReference type="InterPro" id="IPR036271">
    <property type="entry name" value="Tet_transcr_reg_TetR-rel_C_sf"/>
</dbReference>
<feature type="domain" description="HTH tetR-type" evidence="5">
    <location>
        <begin position="10"/>
        <end position="70"/>
    </location>
</feature>
<sequence>MGTRVEREKLARRKGIIDSAERLFERKGYEQTTMDEIAKEAEFTKKTIYKYFVSKQEIYYEIAYRAFKALKEYTDDIVLFLDMNGYDKMAVFAERYLEFLNKHTLYSNIMLEMNPKPVQLNPEEKKIFQQTEDIADKIIFVNIVEEGIKDGSIRTTKTAYEMNFMIWGAINGIMTIARNKEKIIEEAVGKNRDAFVREAIQEILNTLKA</sequence>
<name>A0A8J8SFB2_9FIRM</name>
<accession>A0A8J8SFB2</accession>
<dbReference type="PROSITE" id="PS50977">
    <property type="entry name" value="HTH_TETR_2"/>
    <property type="match status" value="1"/>
</dbReference>
<dbReference type="EMBL" id="CP058649">
    <property type="protein sequence ID" value="QUI21401.1"/>
    <property type="molecule type" value="Genomic_DNA"/>
</dbReference>
<keyword evidence="2 4" id="KW-0238">DNA-binding</keyword>
<dbReference type="SUPFAM" id="SSF46689">
    <property type="entry name" value="Homeodomain-like"/>
    <property type="match status" value="1"/>
</dbReference>
<dbReference type="SUPFAM" id="SSF48498">
    <property type="entry name" value="Tetracyclin repressor-like, C-terminal domain"/>
    <property type="match status" value="1"/>
</dbReference>
<keyword evidence="1" id="KW-0805">Transcription regulation</keyword>
<evidence type="ECO:0000313" key="6">
    <source>
        <dbReference type="EMBL" id="QUI21401.1"/>
    </source>
</evidence>
<dbReference type="AlphaFoldDB" id="A0A8J8SFB2"/>
<dbReference type="GO" id="GO:0045892">
    <property type="term" value="P:negative regulation of DNA-templated transcription"/>
    <property type="evidence" value="ECO:0007669"/>
    <property type="project" value="UniProtKB-ARBA"/>
</dbReference>
<dbReference type="InterPro" id="IPR001647">
    <property type="entry name" value="HTH_TetR"/>
</dbReference>
<evidence type="ECO:0000259" key="5">
    <source>
        <dbReference type="PROSITE" id="PS50977"/>
    </source>
</evidence>
<evidence type="ECO:0000256" key="2">
    <source>
        <dbReference type="ARBA" id="ARBA00023125"/>
    </source>
</evidence>
<dbReference type="InterPro" id="IPR050109">
    <property type="entry name" value="HTH-type_TetR-like_transc_reg"/>
</dbReference>
<protein>
    <submittedName>
        <fullName evidence="6">TetR/AcrR family transcriptional regulator</fullName>
    </submittedName>
</protein>
<dbReference type="GO" id="GO:0003700">
    <property type="term" value="F:DNA-binding transcription factor activity"/>
    <property type="evidence" value="ECO:0007669"/>
    <property type="project" value="TreeGrafter"/>
</dbReference>